<evidence type="ECO:0000313" key="2">
    <source>
        <dbReference type="EMBL" id="QJA95777.1"/>
    </source>
</evidence>
<name>A0A6M3LK82_9ZZZZ</name>
<accession>A0A6M3LK82</accession>
<feature type="region of interest" description="Disordered" evidence="1">
    <location>
        <begin position="141"/>
        <end position="178"/>
    </location>
</feature>
<evidence type="ECO:0000256" key="1">
    <source>
        <dbReference type="SAM" id="MobiDB-lite"/>
    </source>
</evidence>
<dbReference type="EMBL" id="MT143343">
    <property type="protein sequence ID" value="QJA95777.1"/>
    <property type="molecule type" value="Genomic_DNA"/>
</dbReference>
<proteinExistence type="predicted"/>
<organism evidence="2">
    <name type="scientific">viral metagenome</name>
    <dbReference type="NCBI Taxonomy" id="1070528"/>
    <lineage>
        <taxon>unclassified sequences</taxon>
        <taxon>metagenomes</taxon>
        <taxon>organismal metagenomes</taxon>
    </lineage>
</organism>
<protein>
    <submittedName>
        <fullName evidence="2">Uncharacterized protein</fullName>
    </submittedName>
</protein>
<dbReference type="AlphaFoldDB" id="A0A6M3LK82"/>
<reference evidence="2" key="1">
    <citation type="submission" date="2020-03" db="EMBL/GenBank/DDBJ databases">
        <title>The deep terrestrial virosphere.</title>
        <authorList>
            <person name="Holmfeldt K."/>
            <person name="Nilsson E."/>
            <person name="Simone D."/>
            <person name="Lopez-Fernandez M."/>
            <person name="Wu X."/>
            <person name="de Brujin I."/>
            <person name="Lundin D."/>
            <person name="Andersson A."/>
            <person name="Bertilsson S."/>
            <person name="Dopson M."/>
        </authorList>
    </citation>
    <scope>NUCLEOTIDE SEQUENCE</scope>
    <source>
        <strain evidence="2">MM415B05177</strain>
    </source>
</reference>
<sequence length="178" mass="20370">MAGTALTDRLEAAHYRPAEAESCADCGHVEVVGFEHLVRCLKHDSFVARDKTCDYYVSATCNFCLWGHGVRYRGGNESDDFSCHNNYVPYDQRIIKTPDTPSCPEYMPVQLGHRQRIEIIQAPPILPKVERPPWWAQKHDEYDPGLTPAQFRADVEAGRKEDKGLGRKERYDGRFKDI</sequence>
<gene>
    <name evidence="2" type="ORF">MM415B05177_0004</name>
</gene>
<feature type="compositionally biased region" description="Basic and acidic residues" evidence="1">
    <location>
        <begin position="153"/>
        <end position="178"/>
    </location>
</feature>